<dbReference type="EMBL" id="CAAALY010004542">
    <property type="protein sequence ID" value="VEL08701.1"/>
    <property type="molecule type" value="Genomic_DNA"/>
</dbReference>
<proteinExistence type="predicted"/>
<dbReference type="Proteomes" id="UP000784294">
    <property type="component" value="Unassembled WGS sequence"/>
</dbReference>
<name>A0A3S4ZPL7_9PLAT</name>
<organism evidence="1 2">
    <name type="scientific">Protopolystoma xenopodis</name>
    <dbReference type="NCBI Taxonomy" id="117903"/>
    <lineage>
        <taxon>Eukaryota</taxon>
        <taxon>Metazoa</taxon>
        <taxon>Spiralia</taxon>
        <taxon>Lophotrochozoa</taxon>
        <taxon>Platyhelminthes</taxon>
        <taxon>Monogenea</taxon>
        <taxon>Polyopisthocotylea</taxon>
        <taxon>Polystomatidea</taxon>
        <taxon>Polystomatidae</taxon>
        <taxon>Protopolystoma</taxon>
    </lineage>
</organism>
<sequence length="170" mass="18810">MMMHGIGKSAWWHVVSGNAMSEEDHSSNQMMMRLGLNVIKMDLVENVPAATLTCGRGCLSGCRCTESLPGVYSFLFFLGTQCDGDAHALLDEQAIPALGSPINMRRRQSGVIPEQVVVETTPRRAPWFLTMLSSGAFSRGMEKRSYSGRIRNFAVERRFIKGDCALEFEG</sequence>
<keyword evidence="2" id="KW-1185">Reference proteome</keyword>
<dbReference type="AlphaFoldDB" id="A0A3S4ZPL7"/>
<evidence type="ECO:0000313" key="1">
    <source>
        <dbReference type="EMBL" id="VEL08701.1"/>
    </source>
</evidence>
<evidence type="ECO:0000313" key="2">
    <source>
        <dbReference type="Proteomes" id="UP000784294"/>
    </source>
</evidence>
<comment type="caution">
    <text evidence="1">The sequence shown here is derived from an EMBL/GenBank/DDBJ whole genome shotgun (WGS) entry which is preliminary data.</text>
</comment>
<protein>
    <submittedName>
        <fullName evidence="1">Uncharacterized protein</fullName>
    </submittedName>
</protein>
<accession>A0A3S4ZPL7</accession>
<gene>
    <name evidence="1" type="ORF">PXEA_LOCUS2141</name>
</gene>
<reference evidence="1" key="1">
    <citation type="submission" date="2018-11" db="EMBL/GenBank/DDBJ databases">
        <authorList>
            <consortium name="Pathogen Informatics"/>
        </authorList>
    </citation>
    <scope>NUCLEOTIDE SEQUENCE</scope>
</reference>